<evidence type="ECO:0000256" key="5">
    <source>
        <dbReference type="ARBA" id="ARBA00022825"/>
    </source>
</evidence>
<dbReference type="InterPro" id="IPR015500">
    <property type="entry name" value="Peptidase_S8_subtilisin-rel"/>
</dbReference>
<feature type="signal peptide" evidence="8">
    <location>
        <begin position="1"/>
        <end position="30"/>
    </location>
</feature>
<evidence type="ECO:0000259" key="12">
    <source>
        <dbReference type="Pfam" id="PF22148"/>
    </source>
</evidence>
<dbReference type="PROSITE" id="PS00137">
    <property type="entry name" value="SUBTILASE_HIS"/>
    <property type="match status" value="1"/>
</dbReference>
<dbReference type="Pfam" id="PF25023">
    <property type="entry name" value="TEN_YD-shell"/>
    <property type="match status" value="1"/>
</dbReference>
<dbReference type="Pfam" id="PF22148">
    <property type="entry name" value="Fervidolysin_NPro-like"/>
    <property type="match status" value="1"/>
</dbReference>
<feature type="active site" description="Charge relay system" evidence="6">
    <location>
        <position position="171"/>
    </location>
</feature>
<feature type="active site" description="Charge relay system" evidence="6">
    <location>
        <position position="383"/>
    </location>
</feature>
<dbReference type="SUPFAM" id="SSF52743">
    <property type="entry name" value="Subtilisin-like"/>
    <property type="match status" value="1"/>
</dbReference>
<feature type="compositionally biased region" description="Low complexity" evidence="7">
    <location>
        <begin position="2494"/>
        <end position="2523"/>
    </location>
</feature>
<comment type="similarity">
    <text evidence="1 6">Belongs to the peptidase S8 family.</text>
</comment>
<evidence type="ECO:0000256" key="8">
    <source>
        <dbReference type="SAM" id="SignalP"/>
    </source>
</evidence>
<feature type="active site" description="Charge relay system" evidence="6">
    <location>
        <position position="229"/>
    </location>
</feature>
<dbReference type="InterPro" id="IPR056823">
    <property type="entry name" value="TEN-like_YD-shell"/>
</dbReference>
<dbReference type="Gene3D" id="1.10.101.10">
    <property type="entry name" value="PGBD-like superfamily/PGBD"/>
    <property type="match status" value="1"/>
</dbReference>
<keyword evidence="3" id="KW-0677">Repeat</keyword>
<dbReference type="PROSITE" id="PS00136">
    <property type="entry name" value="SUBTILASE_ASP"/>
    <property type="match status" value="1"/>
</dbReference>
<evidence type="ECO:0000256" key="2">
    <source>
        <dbReference type="ARBA" id="ARBA00022670"/>
    </source>
</evidence>
<evidence type="ECO:0000259" key="13">
    <source>
        <dbReference type="Pfam" id="PF25023"/>
    </source>
</evidence>
<feature type="domain" description="DUF6531" evidence="11">
    <location>
        <begin position="484"/>
        <end position="557"/>
    </location>
</feature>
<dbReference type="Gene3D" id="3.40.50.200">
    <property type="entry name" value="Peptidase S8/S53 domain"/>
    <property type="match status" value="1"/>
</dbReference>
<dbReference type="GO" id="GO:0004252">
    <property type="term" value="F:serine-type endopeptidase activity"/>
    <property type="evidence" value="ECO:0007669"/>
    <property type="project" value="UniProtKB-UniRule"/>
</dbReference>
<dbReference type="Pfam" id="PF20148">
    <property type="entry name" value="DUF6531"/>
    <property type="match status" value="1"/>
</dbReference>
<feature type="domain" description="Peptidase S8/S53" evidence="9">
    <location>
        <begin position="164"/>
        <end position="413"/>
    </location>
</feature>
<keyword evidence="4 6" id="KW-0378">Hydrolase</keyword>
<dbReference type="NCBIfam" id="TIGR03696">
    <property type="entry name" value="Rhs_assc_core"/>
    <property type="match status" value="1"/>
</dbReference>
<evidence type="ECO:0000259" key="9">
    <source>
        <dbReference type="Pfam" id="PF00082"/>
    </source>
</evidence>
<dbReference type="InterPro" id="IPR002477">
    <property type="entry name" value="Peptidoglycan-bd-like"/>
</dbReference>
<evidence type="ECO:0000259" key="10">
    <source>
        <dbReference type="Pfam" id="PF01471"/>
    </source>
</evidence>
<dbReference type="Pfam" id="PF00082">
    <property type="entry name" value="Peptidase_S8"/>
    <property type="match status" value="1"/>
</dbReference>
<dbReference type="InterPro" id="IPR000209">
    <property type="entry name" value="Peptidase_S8/S53_dom"/>
</dbReference>
<dbReference type="PANTHER" id="PTHR32305:SF15">
    <property type="entry name" value="PROTEIN RHSA-RELATED"/>
    <property type="match status" value="1"/>
</dbReference>
<gene>
    <name evidence="14" type="ORF">PAT3040_02551</name>
</gene>
<keyword evidence="5 6" id="KW-0720">Serine protease</keyword>
<dbReference type="NCBIfam" id="TIGR01643">
    <property type="entry name" value="YD_repeat_2x"/>
    <property type="match status" value="9"/>
</dbReference>
<evidence type="ECO:0000256" key="4">
    <source>
        <dbReference type="ARBA" id="ARBA00022801"/>
    </source>
</evidence>
<dbReference type="PRINTS" id="PR00723">
    <property type="entry name" value="SUBTILISIN"/>
</dbReference>
<keyword evidence="8" id="KW-0732">Signal</keyword>
<dbReference type="InterPro" id="IPR022398">
    <property type="entry name" value="Peptidase_S8_His-AS"/>
</dbReference>
<name>A0A2R5EMS6_9BACL</name>
<feature type="domain" description="Peptidoglycan binding-like" evidence="10">
    <location>
        <begin position="2410"/>
        <end position="2464"/>
    </location>
</feature>
<evidence type="ECO:0000313" key="14">
    <source>
        <dbReference type="EMBL" id="GBG07986.1"/>
    </source>
</evidence>
<dbReference type="InterPro" id="IPR036365">
    <property type="entry name" value="PGBD-like_sf"/>
</dbReference>
<reference evidence="14 15" key="1">
    <citation type="submission" date="2017-08" db="EMBL/GenBank/DDBJ databases">
        <title>Substantial Increase in Enzyme Production by Combined Drug-Resistance Mutations in Paenibacillus agaridevorans.</title>
        <authorList>
            <person name="Tanaka Y."/>
            <person name="Funane K."/>
            <person name="Hosaka T."/>
            <person name="Shiwa Y."/>
            <person name="Fujita N."/>
            <person name="Miyazaki T."/>
            <person name="Yoshikawa H."/>
            <person name="Murakami K."/>
            <person name="Kasahara K."/>
            <person name="Inaoka T."/>
            <person name="Hiraga Y."/>
            <person name="Ochi K."/>
        </authorList>
    </citation>
    <scope>NUCLEOTIDE SEQUENCE [LARGE SCALE GENOMIC DNA]</scope>
    <source>
        <strain evidence="14 15">T-3040</strain>
    </source>
</reference>
<dbReference type="InterPro" id="IPR006530">
    <property type="entry name" value="YD"/>
</dbReference>
<dbReference type="InterPro" id="IPR031325">
    <property type="entry name" value="RHS_repeat"/>
</dbReference>
<dbReference type="InterPro" id="IPR036852">
    <property type="entry name" value="Peptidase_S8/S53_dom_sf"/>
</dbReference>
<evidence type="ECO:0000256" key="7">
    <source>
        <dbReference type="SAM" id="MobiDB-lite"/>
    </source>
</evidence>
<dbReference type="Proteomes" id="UP000245202">
    <property type="component" value="Unassembled WGS sequence"/>
</dbReference>
<dbReference type="PROSITE" id="PS51892">
    <property type="entry name" value="SUBTILASE"/>
    <property type="match status" value="1"/>
</dbReference>
<dbReference type="Pfam" id="PF05593">
    <property type="entry name" value="RHS_repeat"/>
    <property type="match status" value="6"/>
</dbReference>
<dbReference type="EMBL" id="BDQX01000122">
    <property type="protein sequence ID" value="GBG07986.1"/>
    <property type="molecule type" value="Genomic_DNA"/>
</dbReference>
<dbReference type="InterPro" id="IPR022385">
    <property type="entry name" value="Rhs_assc_core"/>
</dbReference>
<dbReference type="Gene3D" id="2.180.10.10">
    <property type="entry name" value="RHS repeat-associated core"/>
    <property type="match status" value="6"/>
</dbReference>
<keyword evidence="15" id="KW-1185">Reference proteome</keyword>
<feature type="chain" id="PRO_5015326408" evidence="8">
    <location>
        <begin position="31"/>
        <end position="2773"/>
    </location>
</feature>
<evidence type="ECO:0000313" key="15">
    <source>
        <dbReference type="Proteomes" id="UP000245202"/>
    </source>
</evidence>
<feature type="region of interest" description="Disordered" evidence="7">
    <location>
        <begin position="2484"/>
        <end position="2546"/>
    </location>
</feature>
<evidence type="ECO:0000256" key="6">
    <source>
        <dbReference type="PROSITE-ProRule" id="PRU01240"/>
    </source>
</evidence>
<comment type="caution">
    <text evidence="14">The sequence shown here is derived from an EMBL/GenBank/DDBJ whole genome shotgun (WGS) entry which is preliminary data.</text>
</comment>
<feature type="domain" description="Fervidolysin-like N-terminal prodomain" evidence="12">
    <location>
        <begin position="44"/>
        <end position="112"/>
    </location>
</feature>
<dbReference type="InterPro" id="IPR034204">
    <property type="entry name" value="PfSUB1-like_cat_dom"/>
</dbReference>
<feature type="domain" description="Teneurin-like YD-shell" evidence="13">
    <location>
        <begin position="2093"/>
        <end position="2392"/>
    </location>
</feature>
<sequence length="2773" mass="306417">MKTILSTFFKSLLVIVLLASFVQDYSFAFAEGQTDKQLPRHKSEVLVKYKDASKSREANDRVGKKLSANKLSSKQKMSRTGVELLSVEGTGTLDQVLAELRKDPNVQYAQLNYELTPLAVPGDERFQESWGLNNTGQSVAMQTGVKGMDIRVLEAWQHTIGQASTVIGVLDTGIDIRHPDLASRIYLNTLEIPDNGLDDDGNGYIDDVNGWDFANGDATVYDAATQDKHGTFVAGLIAASANDIGSRGVAPGVTLMPLKFISDNKGYTSDAIAAIEYAKQAGVKIINASFGSPSSNPALEEAIRISGILFISGAGNNGQDAGSHPVYPAAFALPNVISVAAIDNQGALGASSNHGSSVDLAAPGVATLSTLPNESYGLLTGTSMAAAYVSGIAGLVQSAYPDLTAEQLADRIRGASRPIASLQGKVASGGIVDAVKAITGVAAQTVHPDLPAPVIGEEDLDDMLVTLAAEIDPALQEQIHYGEEGVSVTTGNYSKTVTDMSVVTPGFTLNIGRTYNSKDDRPSSWMGRGWTFSFEGSLKLTGNQMVAKLPNGSAQVFIKSGETYIANDSHSVLKKQADNSHILTTSDQYSYGFTSDGYLSWMKDAYGNTIAIEVSNTGKVTKITDTVGRAYTVSYTGNFIQKVTDVTGRFITYGYDSSNRLTTVTDAENQVVARYEYDSYGYLNVVKNAKGHVVEAMVYNRASGANQHKVSRYTDTYGNVQTFAYDTTNRKTTVTDVNGRILMKWYDTAMYVTKSQDPEGKQTIVEYYTDASGFNKYGEEKSITDRNGNKTLYERDARGNITKIVNPDGSFREYAYDQTNQLVMEKDELGKATYYEYSNHMRTKQIKPMNGTDEYKGTLSGSFIVTSYAYYSLSEAQRFGLSVQGLLKSETDPEGNTTTYTYDKYGNVSTSTAPSGGITRKNYSPLGWLTSIVTPEGYRTDYTYDKNGRLLRQVEDGGETTRYVYDADGLNAQVIHPNQYQSFEDQLVAATGMQYNNTEAGIRSSYYPNGKLERTVDTMGYETRYEYDIYGNVTREVRPNDSEYIYEYDVMNRIKGVSFKTSRVAVPVKVKETAYQTLTNGHERQTATVYLNDTEQAVTVTTTDDKGRVLEQQLPDGGVKRWAYHPNGLTSALTDARGNTTYYVYDGLNRLSNQWAPLENGKYMYTGFSYNRNGQKTEERKGKDPVALYSQSVGDRMVVTSYTYDQDGRNTELDQSSDSKIKMNYNSDGQMTQKEVYTSASTSMVTKYSYNHRGQIVSQKIPVRAGDISGVAFSDNNQIHLETKNRYDANGNLSAIITPDGKETRYVYDARNRVIKSISESLDEQGKPAIATTSSTYNWEDKPLTTTDALGRTTNYAYNAFGSLELTTYPDDSKQLEVYDRAQRRIAVISPEAYRDNQSWNQMGRTVYTYDNMDRVQLVMEVFESKTYNPQTQTWTTKWSDLVTKAYAYDENGNVIKELSGEGYAFGTGKTIDERIQNGYGTRTTYNAANLRATIIDPVSAEKGNRTTNVYKYDGLGRVINEIDAIGTVYVTYYDDGSRVSSTAVRKSLTSPEQVLTRSTYDWAGQLLEQIDANGHRTKYVYNAMGQIRTIESPGDETIPAQMTTRQYDVMGRPAKEWDAGGTTKITVYDPNGRVISQSEQSSQGKEKVTTSFGYDLVGNKRFEVNGNGYRTDFIYDAMNRVFEKTIQVSKDPVRNQSTTYEYDRNGNLRNETNWLGQVTSYVYDGINRLVETRDADGIAVERLTYNANHAQVKAWDALNRLTQFQYDRNNRETVRVDALNYRTENVYNELGLVSSHRDARGNETTYAYDFMRRLQSVTNALDEVTSYTYDLAGNKLTQTDGRGHTQHFEYNAANLLQSRIDPAAVSDSVLPAVENRSAKTESYSYNADGSLAIKQDRNGHMTNYTYDIHGQLTKETVDGAGLTHLTEQQRRISYTYDANGNQLTMTDSTGTTSRTYDGLNRVVAKSVPKIGTSVFEYDVTQGMPSGYSSEKTIDAKGHETVKVYDRVNRLSSVKSSPTDTATYTYYNDGSLKTLQYSNGVKEEYTYTANNQLHTLKNYKGSTLLDSYTYTYDAAGNQLSKTEMQNGTTIGTTTYAYDELNRLSRVQEPSGRVTTYTYDASGNRTQEKVVQGSQVTLTMYTYNEQNRLMDTTEVKTSGEKQIDQYKYDNNGNLIFKGREVTKVFDPMQPIEPSFGMFITGQENENPSIHTIVDGTAQYVYDGWNQLIQIGSGSGSSTYVYNGEGLRTQKTVGSETTLYLYEYDKVVLEVDGKGQSKARNVYGINLLTRVMGSEKYSYLYNGHGDVTSLVDSAGVVQASYRYDAFGNHLESMGTVENPIRYAGYQYDEESELYYLNARYYDPKIARFLSEDTYRGNARDPLSLNLYTYTINNPLKYYDPSGHNYVDRGDKGTAVKEVQKMLVDAGYKIAVDGSFGPATEAAVKQFQTSNGLKVDGSVGAQTMKALQVVSSTANAPMHIQQLALESARNTKPGALSTTTTSSSSSSSNKQTGTSDKAKTTKSTTGNPVSSTTTNNSPQASKPTGNVSTKSNLLSDLAAQFNKYSKETLEAWGKVVENEWGSIKEAHSTTESILSTYTGGFTDSFYASYRNPMDSPEYWYAQAEVLLNSLSFALPGVGGKTGLTTTTARSTTVTAGANVVKGAGKVPGMPPIVQSRINISNDGWKHVVDRHFSGKNASQFTVTQDELRSLLSSEEIVNSPVVRSIDSADGVRYVREITLDKSIGLDKFNDFKPTSTFTILTDKHGNLVTATPGVIK</sequence>
<dbReference type="GO" id="GO:0006508">
    <property type="term" value="P:proteolysis"/>
    <property type="evidence" value="ECO:0007669"/>
    <property type="project" value="UniProtKB-KW"/>
</dbReference>
<dbReference type="Pfam" id="PF01471">
    <property type="entry name" value="PG_binding_1"/>
    <property type="match status" value="1"/>
</dbReference>
<dbReference type="InterPro" id="IPR045351">
    <property type="entry name" value="DUF6531"/>
</dbReference>
<dbReference type="InterPro" id="IPR054399">
    <property type="entry name" value="Fervidolysin-like_N_prodom"/>
</dbReference>
<protein>
    <submittedName>
        <fullName evidence="14">RHS repeat-associated core domain-containing protein</fullName>
    </submittedName>
</protein>
<proteinExistence type="inferred from homology"/>
<dbReference type="InterPro" id="IPR023827">
    <property type="entry name" value="Peptidase_S8_Asp-AS"/>
</dbReference>
<evidence type="ECO:0000259" key="11">
    <source>
        <dbReference type="Pfam" id="PF20148"/>
    </source>
</evidence>
<dbReference type="InterPro" id="IPR036366">
    <property type="entry name" value="PGBDSf"/>
</dbReference>
<feature type="compositionally biased region" description="Polar residues" evidence="7">
    <location>
        <begin position="2524"/>
        <end position="2546"/>
    </location>
</feature>
<dbReference type="CDD" id="cd07473">
    <property type="entry name" value="Peptidases_S8_Subtilisin_like"/>
    <property type="match status" value="1"/>
</dbReference>
<dbReference type="PANTHER" id="PTHR32305">
    <property type="match status" value="1"/>
</dbReference>
<dbReference type="RefSeq" id="WP_108992954.1">
    <property type="nucleotide sequence ID" value="NZ_BDQX01000122.1"/>
</dbReference>
<evidence type="ECO:0000256" key="3">
    <source>
        <dbReference type="ARBA" id="ARBA00022737"/>
    </source>
</evidence>
<evidence type="ECO:0000256" key="1">
    <source>
        <dbReference type="ARBA" id="ARBA00011073"/>
    </source>
</evidence>
<dbReference type="InterPro" id="IPR050708">
    <property type="entry name" value="T6SS_VgrG/RHS"/>
</dbReference>
<accession>A0A2R5EMS6</accession>
<keyword evidence="2 6" id="KW-0645">Protease</keyword>
<dbReference type="SUPFAM" id="SSF47090">
    <property type="entry name" value="PGBD-like"/>
    <property type="match status" value="1"/>
</dbReference>
<organism evidence="14 15">
    <name type="scientific">Paenibacillus agaridevorans</name>
    <dbReference type="NCBI Taxonomy" id="171404"/>
    <lineage>
        <taxon>Bacteria</taxon>
        <taxon>Bacillati</taxon>
        <taxon>Bacillota</taxon>
        <taxon>Bacilli</taxon>
        <taxon>Bacillales</taxon>
        <taxon>Paenibacillaceae</taxon>
        <taxon>Paenibacillus</taxon>
    </lineage>
</organism>